<sequence length="297" mass="31248">MRFPPGMALVQTVDFFTPIVNNPYWFGQIAAANSLSDIYAMGGEPLCAMNIVCFPIKTMSKDILKEILRGGLSKIQEAGAVLAGGHSVEDQEIKYGLSVSGVVAADGFATNGGLQSDDRLILTKPLGSGVLATGLKAGLPGADSMEELLHHWAARLNRIGGKVIAQLGLKGATDVTGFGLGGHLLEMAKASNKSIKLDVGNVPIMDKALELVDMGMLPAGSFANKKYCASQVHIESSVDLLRADLMFDAQTSGGLVLGVPEHRLAEARELLLEGGDKADVIGQVLPYEPGLPRLILS</sequence>
<keyword evidence="4" id="KW-0067">ATP-binding</keyword>
<dbReference type="InterPro" id="IPR010918">
    <property type="entry name" value="PurM-like_C_dom"/>
</dbReference>
<keyword evidence="3" id="KW-0418">Kinase</keyword>
<keyword evidence="2" id="KW-0547">Nucleotide-binding</keyword>
<reference evidence="8 9" key="1">
    <citation type="submission" date="2016-10" db="EMBL/GenBank/DDBJ databases">
        <authorList>
            <person name="de Groot N.N."/>
        </authorList>
    </citation>
    <scope>NUCLEOTIDE SEQUENCE [LARGE SCALE GENOMIC DNA]</scope>
    <source>
        <strain evidence="8 9">ASO4-2</strain>
    </source>
</reference>
<organism evidence="8 9">
    <name type="scientific">Desulfonatronum thiosulfatophilum</name>
    <dbReference type="NCBI Taxonomy" id="617002"/>
    <lineage>
        <taxon>Bacteria</taxon>
        <taxon>Pseudomonadati</taxon>
        <taxon>Thermodesulfobacteriota</taxon>
        <taxon>Desulfovibrionia</taxon>
        <taxon>Desulfovibrionales</taxon>
        <taxon>Desulfonatronaceae</taxon>
        <taxon>Desulfonatronum</taxon>
    </lineage>
</organism>
<proteinExistence type="predicted"/>
<dbReference type="Gene3D" id="3.30.1330.10">
    <property type="entry name" value="PurM-like, N-terminal domain"/>
    <property type="match status" value="1"/>
</dbReference>
<dbReference type="GO" id="GO:0005737">
    <property type="term" value="C:cytoplasm"/>
    <property type="evidence" value="ECO:0007669"/>
    <property type="project" value="TreeGrafter"/>
</dbReference>
<protein>
    <submittedName>
        <fullName evidence="8">Selenophosphate synthase</fullName>
    </submittedName>
</protein>
<keyword evidence="9" id="KW-1185">Reference proteome</keyword>
<evidence type="ECO:0000256" key="2">
    <source>
        <dbReference type="ARBA" id="ARBA00022741"/>
    </source>
</evidence>
<dbReference type="SUPFAM" id="SSF55326">
    <property type="entry name" value="PurM N-terminal domain-like"/>
    <property type="match status" value="1"/>
</dbReference>
<gene>
    <name evidence="8" type="ORF">SAMN05660653_01067</name>
</gene>
<name>A0A1G6BN31_9BACT</name>
<dbReference type="EMBL" id="FMXO01000005">
    <property type="protein sequence ID" value="SDB22060.1"/>
    <property type="molecule type" value="Genomic_DNA"/>
</dbReference>
<evidence type="ECO:0000256" key="1">
    <source>
        <dbReference type="ARBA" id="ARBA00022679"/>
    </source>
</evidence>
<feature type="domain" description="PurM-like C-terminal" evidence="7">
    <location>
        <begin position="116"/>
        <end position="285"/>
    </location>
</feature>
<dbReference type="GO" id="GO:0005524">
    <property type="term" value="F:ATP binding"/>
    <property type="evidence" value="ECO:0007669"/>
    <property type="project" value="UniProtKB-KW"/>
</dbReference>
<dbReference type="PANTHER" id="PTHR10256:SF0">
    <property type="entry name" value="INACTIVE SELENIDE, WATER DIKINASE-LIKE PROTEIN-RELATED"/>
    <property type="match status" value="1"/>
</dbReference>
<dbReference type="Pfam" id="PF02769">
    <property type="entry name" value="AIRS_C"/>
    <property type="match status" value="1"/>
</dbReference>
<dbReference type="AlphaFoldDB" id="A0A1G6BN31"/>
<dbReference type="PIRSF" id="PIRSF036407">
    <property type="entry name" value="Selenphspht_syn"/>
    <property type="match status" value="1"/>
</dbReference>
<dbReference type="GO" id="GO:0016260">
    <property type="term" value="P:selenocysteine biosynthetic process"/>
    <property type="evidence" value="ECO:0007669"/>
    <property type="project" value="TreeGrafter"/>
</dbReference>
<dbReference type="NCBIfam" id="TIGR00476">
    <property type="entry name" value="selD"/>
    <property type="match status" value="1"/>
</dbReference>
<feature type="domain" description="PurM-like N-terminal" evidence="6">
    <location>
        <begin position="2"/>
        <end position="103"/>
    </location>
</feature>
<dbReference type="SUPFAM" id="SSF56042">
    <property type="entry name" value="PurM C-terminal domain-like"/>
    <property type="match status" value="1"/>
</dbReference>
<evidence type="ECO:0000259" key="7">
    <source>
        <dbReference type="Pfam" id="PF02769"/>
    </source>
</evidence>
<dbReference type="InterPro" id="IPR036921">
    <property type="entry name" value="PurM-like_N_sf"/>
</dbReference>
<dbReference type="Proteomes" id="UP000198771">
    <property type="component" value="Unassembled WGS sequence"/>
</dbReference>
<evidence type="ECO:0000256" key="3">
    <source>
        <dbReference type="ARBA" id="ARBA00022777"/>
    </source>
</evidence>
<dbReference type="GO" id="GO:0004756">
    <property type="term" value="F:selenide, water dikinase activity"/>
    <property type="evidence" value="ECO:0007669"/>
    <property type="project" value="TreeGrafter"/>
</dbReference>
<evidence type="ECO:0000313" key="9">
    <source>
        <dbReference type="Proteomes" id="UP000198771"/>
    </source>
</evidence>
<dbReference type="CDD" id="cd02195">
    <property type="entry name" value="SelD"/>
    <property type="match status" value="1"/>
</dbReference>
<accession>A0A1G6BN31</accession>
<evidence type="ECO:0000313" key="8">
    <source>
        <dbReference type="EMBL" id="SDB22060.1"/>
    </source>
</evidence>
<dbReference type="InterPro" id="IPR004536">
    <property type="entry name" value="SPS/SelD"/>
</dbReference>
<evidence type="ECO:0000256" key="4">
    <source>
        <dbReference type="ARBA" id="ARBA00022840"/>
    </source>
</evidence>
<dbReference type="InterPro" id="IPR016188">
    <property type="entry name" value="PurM-like_N"/>
</dbReference>
<dbReference type="Gene3D" id="3.90.650.10">
    <property type="entry name" value="PurM-like C-terminal domain"/>
    <property type="match status" value="1"/>
</dbReference>
<keyword evidence="1" id="KW-0808">Transferase</keyword>
<dbReference type="PANTHER" id="PTHR10256">
    <property type="entry name" value="SELENIDE, WATER DIKINASE"/>
    <property type="match status" value="1"/>
</dbReference>
<dbReference type="Pfam" id="PF00586">
    <property type="entry name" value="AIRS"/>
    <property type="match status" value="1"/>
</dbReference>
<dbReference type="InterPro" id="IPR036676">
    <property type="entry name" value="PurM-like_C_sf"/>
</dbReference>
<dbReference type="STRING" id="617002.SAMN05660653_01067"/>
<keyword evidence="5" id="KW-0711">Selenium</keyword>
<evidence type="ECO:0000256" key="5">
    <source>
        <dbReference type="ARBA" id="ARBA00023266"/>
    </source>
</evidence>
<evidence type="ECO:0000259" key="6">
    <source>
        <dbReference type="Pfam" id="PF00586"/>
    </source>
</evidence>